<dbReference type="GO" id="GO:0006310">
    <property type="term" value="P:DNA recombination"/>
    <property type="evidence" value="ECO:0007669"/>
    <property type="project" value="UniProtKB-KW"/>
</dbReference>
<dbReference type="GO" id="GO:0003677">
    <property type="term" value="F:DNA binding"/>
    <property type="evidence" value="ECO:0007669"/>
    <property type="project" value="InterPro"/>
</dbReference>
<dbReference type="GO" id="GO:0015074">
    <property type="term" value="P:DNA integration"/>
    <property type="evidence" value="ECO:0007669"/>
    <property type="project" value="InterPro"/>
</dbReference>
<evidence type="ECO:0000259" key="3">
    <source>
        <dbReference type="PROSITE" id="PS51898"/>
    </source>
</evidence>
<feature type="domain" description="Tyr recombinase" evidence="3">
    <location>
        <begin position="1"/>
        <end position="60"/>
    </location>
</feature>
<dbReference type="EMBL" id="WNXH01000022">
    <property type="protein sequence ID" value="MYN70599.1"/>
    <property type="molecule type" value="Genomic_DNA"/>
</dbReference>
<dbReference type="AlphaFoldDB" id="A0A6L8MZZ7"/>
<reference evidence="4 5" key="1">
    <citation type="submission" date="2019-11" db="EMBL/GenBank/DDBJ databases">
        <title>Divergent Streptococcus suis from cattle.</title>
        <authorList>
            <person name="Williamson C."/>
        </authorList>
    </citation>
    <scope>NUCLEOTIDE SEQUENCE [LARGE SCALE GENOMIC DNA]</scope>
    <source>
        <strain evidence="4 5">10-36905</strain>
    </source>
</reference>
<comment type="caution">
    <text evidence="4">The sequence shown here is derived from an EMBL/GenBank/DDBJ whole genome shotgun (WGS) entry which is preliminary data.</text>
</comment>
<evidence type="ECO:0000256" key="1">
    <source>
        <dbReference type="ARBA" id="ARBA00023172"/>
    </source>
</evidence>
<keyword evidence="2" id="KW-0175">Coiled coil</keyword>
<protein>
    <submittedName>
        <fullName evidence="4">Tyrosine-type recombinase/integrase</fullName>
    </submittedName>
</protein>
<evidence type="ECO:0000313" key="5">
    <source>
        <dbReference type="Proteomes" id="UP000483765"/>
    </source>
</evidence>
<dbReference type="InterPro" id="IPR013762">
    <property type="entry name" value="Integrase-like_cat_sf"/>
</dbReference>
<accession>A0A6L8MZZ7</accession>
<dbReference type="InterPro" id="IPR011010">
    <property type="entry name" value="DNA_brk_join_enz"/>
</dbReference>
<proteinExistence type="predicted"/>
<keyword evidence="1" id="KW-0233">DNA recombination</keyword>
<dbReference type="SUPFAM" id="SSF56349">
    <property type="entry name" value="DNA breaking-rejoining enzymes"/>
    <property type="match status" value="1"/>
</dbReference>
<sequence>MVGRNVHIHLLRHTYASYLITQGVELISISQLLGHENLNITLKVYAHQLESLKEKSNEKIKKIFEKFGADLGQT</sequence>
<dbReference type="InterPro" id="IPR002104">
    <property type="entry name" value="Integrase_catalytic"/>
</dbReference>
<gene>
    <name evidence="4" type="ORF">GLP18_10340</name>
</gene>
<evidence type="ECO:0000256" key="2">
    <source>
        <dbReference type="SAM" id="Coils"/>
    </source>
</evidence>
<evidence type="ECO:0000313" key="4">
    <source>
        <dbReference type="EMBL" id="MYN70599.1"/>
    </source>
</evidence>
<organism evidence="4 5">
    <name type="scientific">Streptococcus suis</name>
    <dbReference type="NCBI Taxonomy" id="1307"/>
    <lineage>
        <taxon>Bacteria</taxon>
        <taxon>Bacillati</taxon>
        <taxon>Bacillota</taxon>
        <taxon>Bacilli</taxon>
        <taxon>Lactobacillales</taxon>
        <taxon>Streptococcaceae</taxon>
        <taxon>Streptococcus</taxon>
    </lineage>
</organism>
<dbReference type="Pfam" id="PF00589">
    <property type="entry name" value="Phage_integrase"/>
    <property type="match status" value="1"/>
</dbReference>
<dbReference type="Proteomes" id="UP000483765">
    <property type="component" value="Unassembled WGS sequence"/>
</dbReference>
<name>A0A6L8MZZ7_STRSU</name>
<dbReference type="PROSITE" id="PS51898">
    <property type="entry name" value="TYR_RECOMBINASE"/>
    <property type="match status" value="1"/>
</dbReference>
<dbReference type="Gene3D" id="1.10.443.10">
    <property type="entry name" value="Intergrase catalytic core"/>
    <property type="match status" value="1"/>
</dbReference>
<feature type="coiled-coil region" evidence="2">
    <location>
        <begin position="35"/>
        <end position="66"/>
    </location>
</feature>